<reference evidence="2 3" key="1">
    <citation type="submission" date="2014-03" db="EMBL/GenBank/DDBJ databases">
        <title>Complete genome sequence of a deeply braunched marine Bacteroidia bacterium Draconibacterium orientale type strain FH5T.</title>
        <authorList>
            <person name="Li X."/>
            <person name="Wang X."/>
            <person name="Xie Z."/>
            <person name="Du Z."/>
            <person name="Chen G."/>
        </authorList>
    </citation>
    <scope>NUCLEOTIDE SEQUENCE [LARGE SCALE GENOMIC DNA]</scope>
    <source>
        <strain evidence="2 3">FH5</strain>
    </source>
</reference>
<organism evidence="2 3">
    <name type="scientific">Draconibacterium orientale</name>
    <dbReference type="NCBI Taxonomy" id="1168034"/>
    <lineage>
        <taxon>Bacteria</taxon>
        <taxon>Pseudomonadati</taxon>
        <taxon>Bacteroidota</taxon>
        <taxon>Bacteroidia</taxon>
        <taxon>Marinilabiliales</taxon>
        <taxon>Prolixibacteraceae</taxon>
        <taxon>Draconibacterium</taxon>
    </lineage>
</organism>
<gene>
    <name evidence="2" type="ORF">FH5T_10580</name>
</gene>
<keyword evidence="3" id="KW-1185">Reference proteome</keyword>
<name>A0ABN4D2X6_9BACT</name>
<protein>
    <submittedName>
        <fullName evidence="2">Uncharacterized protein</fullName>
    </submittedName>
</protein>
<keyword evidence="1" id="KW-1133">Transmembrane helix</keyword>
<dbReference type="Proteomes" id="UP000023772">
    <property type="component" value="Chromosome"/>
</dbReference>
<keyword evidence="1" id="KW-0812">Transmembrane</keyword>
<feature type="transmembrane region" description="Helical" evidence="1">
    <location>
        <begin position="6"/>
        <end position="23"/>
    </location>
</feature>
<evidence type="ECO:0000313" key="3">
    <source>
        <dbReference type="Proteomes" id="UP000023772"/>
    </source>
</evidence>
<proteinExistence type="predicted"/>
<dbReference type="EMBL" id="CP007451">
    <property type="protein sequence ID" value="AHW61895.1"/>
    <property type="molecule type" value="Genomic_DNA"/>
</dbReference>
<evidence type="ECO:0000313" key="2">
    <source>
        <dbReference type="EMBL" id="AHW61895.1"/>
    </source>
</evidence>
<sequence length="66" mass="7599">MGKRLYLLANVLNILNIICFRNISAKRIYIKTKANDADLTDTRRLETKEAQQKSAKRFDPLSACIE</sequence>
<accession>A0ABN4D2X6</accession>
<evidence type="ECO:0000256" key="1">
    <source>
        <dbReference type="SAM" id="Phobius"/>
    </source>
</evidence>
<keyword evidence="1" id="KW-0472">Membrane</keyword>